<feature type="non-terminal residue" evidence="1">
    <location>
        <position position="41"/>
    </location>
</feature>
<dbReference type="EMBL" id="CAJVPZ010091320">
    <property type="protein sequence ID" value="CAG8815473.1"/>
    <property type="molecule type" value="Genomic_DNA"/>
</dbReference>
<organism evidence="1 2">
    <name type="scientific">Racocetra fulgida</name>
    <dbReference type="NCBI Taxonomy" id="60492"/>
    <lineage>
        <taxon>Eukaryota</taxon>
        <taxon>Fungi</taxon>
        <taxon>Fungi incertae sedis</taxon>
        <taxon>Mucoromycota</taxon>
        <taxon>Glomeromycotina</taxon>
        <taxon>Glomeromycetes</taxon>
        <taxon>Diversisporales</taxon>
        <taxon>Gigasporaceae</taxon>
        <taxon>Racocetra</taxon>
    </lineage>
</organism>
<comment type="caution">
    <text evidence="1">The sequence shown here is derived from an EMBL/GenBank/DDBJ whole genome shotgun (WGS) entry which is preliminary data.</text>
</comment>
<gene>
    <name evidence="1" type="ORF">RFULGI_LOCUS19195</name>
</gene>
<sequence>TFEVTDGPTKGVKIESKHQIMDNIVDIRCVVNGVDKNEVDN</sequence>
<name>A0A9N9PFJ7_9GLOM</name>
<dbReference type="Proteomes" id="UP000789396">
    <property type="component" value="Unassembled WGS sequence"/>
</dbReference>
<evidence type="ECO:0000313" key="1">
    <source>
        <dbReference type="EMBL" id="CAG8815473.1"/>
    </source>
</evidence>
<keyword evidence="2" id="KW-1185">Reference proteome</keyword>
<proteinExistence type="predicted"/>
<dbReference type="AlphaFoldDB" id="A0A9N9PFJ7"/>
<evidence type="ECO:0000313" key="2">
    <source>
        <dbReference type="Proteomes" id="UP000789396"/>
    </source>
</evidence>
<feature type="non-terminal residue" evidence="1">
    <location>
        <position position="1"/>
    </location>
</feature>
<protein>
    <submittedName>
        <fullName evidence="1">13004_t:CDS:1</fullName>
    </submittedName>
</protein>
<reference evidence="1" key="1">
    <citation type="submission" date="2021-06" db="EMBL/GenBank/DDBJ databases">
        <authorList>
            <person name="Kallberg Y."/>
            <person name="Tangrot J."/>
            <person name="Rosling A."/>
        </authorList>
    </citation>
    <scope>NUCLEOTIDE SEQUENCE</scope>
    <source>
        <strain evidence="1">IN212</strain>
    </source>
</reference>
<accession>A0A9N9PFJ7</accession>